<evidence type="ECO:0000256" key="1">
    <source>
        <dbReference type="ARBA" id="ARBA00001933"/>
    </source>
</evidence>
<evidence type="ECO:0000256" key="7">
    <source>
        <dbReference type="SAM" id="MobiDB-lite"/>
    </source>
</evidence>
<dbReference type="InterPro" id="IPR015422">
    <property type="entry name" value="PyrdxlP-dep_Trfase_small"/>
</dbReference>
<dbReference type="GO" id="GO:0006535">
    <property type="term" value="P:cysteine biosynthetic process from serine"/>
    <property type="evidence" value="ECO:0007669"/>
    <property type="project" value="TreeGrafter"/>
</dbReference>
<dbReference type="GO" id="GO:0005737">
    <property type="term" value="C:cytoplasm"/>
    <property type="evidence" value="ECO:0007669"/>
    <property type="project" value="TreeGrafter"/>
</dbReference>
<accession>A0A1M6VH79</accession>
<reference evidence="9" key="1">
    <citation type="submission" date="2016-11" db="EMBL/GenBank/DDBJ databases">
        <authorList>
            <person name="Varghese N."/>
            <person name="Submissions S."/>
        </authorList>
    </citation>
    <scope>NUCLEOTIDE SEQUENCE [LARGE SCALE GENOMIC DNA]</scope>
    <source>
        <strain evidence="9">DSM 22212</strain>
    </source>
</reference>
<gene>
    <name evidence="8" type="ORF">SAMN04488087_2034</name>
</gene>
<keyword evidence="4 5" id="KW-0663">Pyridoxal phosphate</keyword>
<dbReference type="InterPro" id="IPR015424">
    <property type="entry name" value="PyrdxlP-dep_Trfase"/>
</dbReference>
<evidence type="ECO:0000256" key="6">
    <source>
        <dbReference type="RuleBase" id="RU362118"/>
    </source>
</evidence>
<keyword evidence="3" id="KW-0808">Transferase</keyword>
<dbReference type="CDD" id="cd00614">
    <property type="entry name" value="CGS_like"/>
    <property type="match status" value="1"/>
</dbReference>
<evidence type="ECO:0000313" key="9">
    <source>
        <dbReference type="Proteomes" id="UP000185812"/>
    </source>
</evidence>
<dbReference type="GO" id="GO:0003961">
    <property type="term" value="F:O-acetylhomoserine aminocarboxypropyltransferase activity"/>
    <property type="evidence" value="ECO:0007669"/>
    <property type="project" value="TreeGrafter"/>
</dbReference>
<dbReference type="STRING" id="633813.SAMN04488087_2034"/>
<dbReference type="PANTHER" id="PTHR43797">
    <property type="entry name" value="HOMOCYSTEINE/CYSTEINE SYNTHASE"/>
    <property type="match status" value="1"/>
</dbReference>
<feature type="modified residue" description="N6-(pyridoxal phosphate)lysine" evidence="5">
    <location>
        <position position="224"/>
    </location>
</feature>
<dbReference type="GO" id="GO:0071269">
    <property type="term" value="P:L-homocysteine biosynthetic process"/>
    <property type="evidence" value="ECO:0007669"/>
    <property type="project" value="TreeGrafter"/>
</dbReference>
<evidence type="ECO:0000256" key="4">
    <source>
        <dbReference type="ARBA" id="ARBA00022898"/>
    </source>
</evidence>
<sequence length="443" mass="48641">MVERSTPAPQARPNGQTGRTFGFETRMLHAGHIPDAVTGARAVPIYQTTSYVFDDVDYAAQLFELKQYGNIYTRINNPTTAVFEERMASLENGTGAVATASGMAAQFLTFMTLLQPGDEIVASQHLYGGTKTQLTHTLQKLGVTVHFVDPTDFDAWEAAITPRTRALYGETIGNPQGSILDIERLAELAHAHRIPLIVDNTFATPYLCRPIEWGADIVVHSATKFIGGHGNSIGGVVIEAGTFDYRHFPTIADPSPSYHGLRFYDTFGHHGFLMKLRAETLRDVGACLSPFNAFLLIQGLETLSIRMERHVANARAIAEFLHDHPRVAWVAYAGLPDSPYYELAQKYTPLGPGAVFTFGLKYGAEGPRAAGKKFIESLQLFSHLANVGDVRSLVIHPATTTHQQLSDEELEAAGIKPEMIRLSIGLETLEDLLWDLDQALHAI</sequence>
<dbReference type="InterPro" id="IPR015421">
    <property type="entry name" value="PyrdxlP-dep_Trfase_major"/>
</dbReference>
<dbReference type="PANTHER" id="PTHR43797:SF2">
    <property type="entry name" value="HOMOCYSTEINE_CYSTEINE SYNTHASE"/>
    <property type="match status" value="1"/>
</dbReference>
<dbReference type="PIRSF" id="PIRSF001434">
    <property type="entry name" value="CGS"/>
    <property type="match status" value="1"/>
</dbReference>
<name>A0A1M6VH79_9BACT</name>
<dbReference type="AlphaFoldDB" id="A0A1M6VH79"/>
<dbReference type="InterPro" id="IPR000277">
    <property type="entry name" value="Cys/Met-Metab_PyrdxlP-dep_enz"/>
</dbReference>
<dbReference type="GO" id="GO:0030170">
    <property type="term" value="F:pyridoxal phosphate binding"/>
    <property type="evidence" value="ECO:0007669"/>
    <property type="project" value="InterPro"/>
</dbReference>
<dbReference type="GO" id="GO:0004124">
    <property type="term" value="F:cysteine synthase activity"/>
    <property type="evidence" value="ECO:0007669"/>
    <property type="project" value="TreeGrafter"/>
</dbReference>
<comment type="similarity">
    <text evidence="2 6">Belongs to the trans-sulfuration enzymes family.</text>
</comment>
<dbReference type="Proteomes" id="UP000185812">
    <property type="component" value="Unassembled WGS sequence"/>
</dbReference>
<evidence type="ECO:0000256" key="2">
    <source>
        <dbReference type="ARBA" id="ARBA00009077"/>
    </source>
</evidence>
<dbReference type="OrthoDB" id="9803729at2"/>
<keyword evidence="9" id="KW-1185">Reference proteome</keyword>
<evidence type="ECO:0000256" key="5">
    <source>
        <dbReference type="PIRSR" id="PIRSR001434-2"/>
    </source>
</evidence>
<proteinExistence type="inferred from homology"/>
<evidence type="ECO:0000313" key="8">
    <source>
        <dbReference type="EMBL" id="SHK80819.1"/>
    </source>
</evidence>
<dbReference type="InterPro" id="IPR054542">
    <property type="entry name" value="Cys_met_metab_PP"/>
</dbReference>
<organism evidence="8 9">
    <name type="scientific">Rhodothermus profundi</name>
    <dbReference type="NCBI Taxonomy" id="633813"/>
    <lineage>
        <taxon>Bacteria</taxon>
        <taxon>Pseudomonadati</taxon>
        <taxon>Rhodothermota</taxon>
        <taxon>Rhodothermia</taxon>
        <taxon>Rhodothermales</taxon>
        <taxon>Rhodothermaceae</taxon>
        <taxon>Rhodothermus</taxon>
    </lineage>
</organism>
<protein>
    <submittedName>
        <fullName evidence="8">O-acetylhomoserine sulfhydrylase</fullName>
    </submittedName>
</protein>
<dbReference type="PROSITE" id="PS00868">
    <property type="entry name" value="CYS_MET_METAB_PP"/>
    <property type="match status" value="1"/>
</dbReference>
<dbReference type="NCBIfam" id="TIGR01326">
    <property type="entry name" value="OAH_OAS_sulfhy"/>
    <property type="match status" value="1"/>
</dbReference>
<evidence type="ECO:0000256" key="3">
    <source>
        <dbReference type="ARBA" id="ARBA00022679"/>
    </source>
</evidence>
<dbReference type="GO" id="GO:0019346">
    <property type="term" value="P:transsulfuration"/>
    <property type="evidence" value="ECO:0007669"/>
    <property type="project" value="InterPro"/>
</dbReference>
<dbReference type="Gene3D" id="3.90.1150.10">
    <property type="entry name" value="Aspartate Aminotransferase, domain 1"/>
    <property type="match status" value="1"/>
</dbReference>
<comment type="cofactor">
    <cofactor evidence="1 6">
        <name>pyridoxal 5'-phosphate</name>
        <dbReference type="ChEBI" id="CHEBI:597326"/>
    </cofactor>
</comment>
<dbReference type="InterPro" id="IPR006235">
    <property type="entry name" value="OAc-hSer/O-AcSer_sulfhydrylase"/>
</dbReference>
<dbReference type="FunFam" id="3.40.640.10:FF:000035">
    <property type="entry name" value="O-succinylhomoserine sulfhydrylase"/>
    <property type="match status" value="1"/>
</dbReference>
<dbReference type="EMBL" id="FRAU01000006">
    <property type="protein sequence ID" value="SHK80819.1"/>
    <property type="molecule type" value="Genomic_DNA"/>
</dbReference>
<dbReference type="RefSeq" id="WP_072715863.1">
    <property type="nucleotide sequence ID" value="NZ_FRAU01000006.1"/>
</dbReference>
<dbReference type="Gene3D" id="3.40.640.10">
    <property type="entry name" value="Type I PLP-dependent aspartate aminotransferase-like (Major domain)"/>
    <property type="match status" value="1"/>
</dbReference>
<dbReference type="SUPFAM" id="SSF53383">
    <property type="entry name" value="PLP-dependent transferases"/>
    <property type="match status" value="1"/>
</dbReference>
<feature type="region of interest" description="Disordered" evidence="7">
    <location>
        <begin position="1"/>
        <end position="20"/>
    </location>
</feature>
<dbReference type="Pfam" id="PF01053">
    <property type="entry name" value="Cys_Met_Meta_PP"/>
    <property type="match status" value="1"/>
</dbReference>